<protein>
    <submittedName>
        <fullName evidence="1">Uncharacterized protein</fullName>
    </submittedName>
</protein>
<name>A0ACC0LEB5_RHOML</name>
<dbReference type="Proteomes" id="UP001062846">
    <property type="component" value="Chromosome 12"/>
</dbReference>
<reference evidence="1" key="1">
    <citation type="submission" date="2022-02" db="EMBL/GenBank/DDBJ databases">
        <title>Plant Genome Project.</title>
        <authorList>
            <person name="Zhang R.-G."/>
        </authorList>
    </citation>
    <scope>NUCLEOTIDE SEQUENCE</scope>
    <source>
        <strain evidence="1">AT1</strain>
    </source>
</reference>
<accession>A0ACC0LEB5</accession>
<dbReference type="EMBL" id="CM046399">
    <property type="protein sequence ID" value="KAI8526697.1"/>
    <property type="molecule type" value="Genomic_DNA"/>
</dbReference>
<gene>
    <name evidence="1" type="ORF">RHMOL_Rhmol12G0015800</name>
</gene>
<sequence>MGAPTSEKLFKNALGRGATTPIQLRIRHRIISSPQGSSGPGRIELMAMTSRFSHVRKKKKSRMEVKILSRKLIKPSIPNSQKNIKVSFIDQLAPTEYSGWIFYYPVAKNASDDDTTNIESSTRQNQLEKSLAETLTIFYPLAGRYSKDECLIECNSEGVVYLETRVAAQLARIVHGEPELLHLLVPEDEEVVSFGNGTAIPVLALQVNVFECGGIAISVQIFHAIGDGFTLAAFFDAWTKTSRGAVGEINRLSFELGSVIPARSAQEPKSTPRTKKVVTRRFVFDGESIKSLKARVGGTKTRVESVSALIWRALIGVSQAKHGYLRAYQLVQPTGLRRKIGLPESDNAFGNFFTLSTALFQPGQSKMELHDLAGLAGDAIRNTLASCKEAVLAGEEDFFRVVNKLFAEPGERSVDEEVDFYAITSLCRFPLYEADFGWGKPVWVSTYDKPREVANLFDTKCGMGIEAWVRLDEQDMLHFQQDEGIKAFSSQSIERCLPKFKPTD</sequence>
<proteinExistence type="predicted"/>
<comment type="caution">
    <text evidence="1">The sequence shown here is derived from an EMBL/GenBank/DDBJ whole genome shotgun (WGS) entry which is preliminary data.</text>
</comment>
<evidence type="ECO:0000313" key="2">
    <source>
        <dbReference type="Proteomes" id="UP001062846"/>
    </source>
</evidence>
<evidence type="ECO:0000313" key="1">
    <source>
        <dbReference type="EMBL" id="KAI8526697.1"/>
    </source>
</evidence>
<organism evidence="1 2">
    <name type="scientific">Rhododendron molle</name>
    <name type="common">Chinese azalea</name>
    <name type="synonym">Azalea mollis</name>
    <dbReference type="NCBI Taxonomy" id="49168"/>
    <lineage>
        <taxon>Eukaryota</taxon>
        <taxon>Viridiplantae</taxon>
        <taxon>Streptophyta</taxon>
        <taxon>Embryophyta</taxon>
        <taxon>Tracheophyta</taxon>
        <taxon>Spermatophyta</taxon>
        <taxon>Magnoliopsida</taxon>
        <taxon>eudicotyledons</taxon>
        <taxon>Gunneridae</taxon>
        <taxon>Pentapetalae</taxon>
        <taxon>asterids</taxon>
        <taxon>Ericales</taxon>
        <taxon>Ericaceae</taxon>
        <taxon>Ericoideae</taxon>
        <taxon>Rhodoreae</taxon>
        <taxon>Rhododendron</taxon>
    </lineage>
</organism>
<keyword evidence="2" id="KW-1185">Reference proteome</keyword>